<keyword evidence="2" id="KW-1133">Transmembrane helix</keyword>
<feature type="transmembrane region" description="Helical" evidence="2">
    <location>
        <begin position="12"/>
        <end position="31"/>
    </location>
</feature>
<name>A0AAE0U6D3_SORBR</name>
<feature type="compositionally biased region" description="Basic and acidic residues" evidence="1">
    <location>
        <begin position="423"/>
        <end position="432"/>
    </location>
</feature>
<dbReference type="EMBL" id="JAUTDP010000011">
    <property type="protein sequence ID" value="KAK3392572.1"/>
    <property type="molecule type" value="Genomic_DNA"/>
</dbReference>
<comment type="caution">
    <text evidence="3">The sequence shown here is derived from an EMBL/GenBank/DDBJ whole genome shotgun (WGS) entry which is preliminary data.</text>
</comment>
<accession>A0AAE0U6D3</accession>
<dbReference type="PANTHER" id="PTHR36124">
    <property type="match status" value="1"/>
</dbReference>
<evidence type="ECO:0000313" key="4">
    <source>
        <dbReference type="Proteomes" id="UP001281003"/>
    </source>
</evidence>
<proteinExistence type="predicted"/>
<dbReference type="GO" id="GO:0016491">
    <property type="term" value="F:oxidoreductase activity"/>
    <property type="evidence" value="ECO:0007669"/>
    <property type="project" value="InterPro"/>
</dbReference>
<keyword evidence="2" id="KW-0812">Transmembrane</keyword>
<evidence type="ECO:0008006" key="5">
    <source>
        <dbReference type="Google" id="ProtNLM"/>
    </source>
</evidence>
<gene>
    <name evidence="3" type="ORF">B0T20DRAFT_456035</name>
</gene>
<keyword evidence="4" id="KW-1185">Reference proteome</keyword>
<evidence type="ECO:0000313" key="3">
    <source>
        <dbReference type="EMBL" id="KAK3392572.1"/>
    </source>
</evidence>
<reference evidence="3" key="2">
    <citation type="submission" date="2023-07" db="EMBL/GenBank/DDBJ databases">
        <authorList>
            <consortium name="Lawrence Berkeley National Laboratory"/>
            <person name="Haridas S."/>
            <person name="Hensen N."/>
            <person name="Bonometti L."/>
            <person name="Westerberg I."/>
            <person name="Brannstrom I.O."/>
            <person name="Guillou S."/>
            <person name="Cros-Aarteil S."/>
            <person name="Calhoun S."/>
            <person name="Kuo A."/>
            <person name="Mondo S."/>
            <person name="Pangilinan J."/>
            <person name="Riley R."/>
            <person name="LaButti K."/>
            <person name="Andreopoulos B."/>
            <person name="Lipzen A."/>
            <person name="Chen C."/>
            <person name="Yanf M."/>
            <person name="Daum C."/>
            <person name="Ng V."/>
            <person name="Clum A."/>
            <person name="Steindorff A."/>
            <person name="Ohm R."/>
            <person name="Martin F."/>
            <person name="Silar P."/>
            <person name="Natvig D."/>
            <person name="Lalanne C."/>
            <person name="Gautier V."/>
            <person name="Ament-velasquez S.L."/>
            <person name="Kruys A."/>
            <person name="Hutchinson M.I."/>
            <person name="Powell A.J."/>
            <person name="Barry K."/>
            <person name="Miller A.N."/>
            <person name="Grigoriev I.V."/>
            <person name="Debuchy R."/>
            <person name="Gladieux P."/>
            <person name="Thoren M.H."/>
            <person name="Johannesson H."/>
        </authorList>
    </citation>
    <scope>NUCLEOTIDE SEQUENCE</scope>
    <source>
        <strain evidence="3">FGSC 1904</strain>
    </source>
</reference>
<evidence type="ECO:0000256" key="2">
    <source>
        <dbReference type="SAM" id="Phobius"/>
    </source>
</evidence>
<dbReference type="PANTHER" id="PTHR36124:SF1">
    <property type="entry name" value="ER-BOUND OXYGENASE MPAB_MPAB'_RUBBER OXYGENASE CATALYTIC DOMAIN-CONTAINING PROTEIN"/>
    <property type="match status" value="1"/>
</dbReference>
<sequence length="482" mass="54599">MNTTTTPSPPPIGGGLLSTLMPSFLILPSFLSLNLPLSWTTLLTILLPSYLLLIRYLRFQRLRSYRHQFPHYFHPSSGAPNHAALRKMTLQDAHAILLSLSQREFPYLYSRSLFFALFKTYAIPSISSLLLSTGQLASPATASKRAIDTEVLMMEIVINPPWSRRGLEALARMNWLHQRWQRAGRIREGDMLYTLSMFALEPGRWIGRWEWRGVSELERNAVGVVWREVGGLMGIGYEDLERFGEKKGKGEEESGLEWMDKMEKWSEWYEDQEMKYAESNELVAKHTVDLLLLTLPKFLRGVGRGFIGVLMGGKLRRAMNFPEPTQWQETLLTSFLYLRRFLLLHLSPPRFEWMVFHKLDKDVDPATGKYHYNIYQLDPWYVKPTFWGRWGPAALLRRLSGAPVPGDGGSRYQPEGYTISEMGPERLKGQGKGEIEEMVKDLERRRLETLAKGGGCPGGGDGNGAGAGAGTGGGLKRCPMGL</sequence>
<dbReference type="InterPro" id="IPR046366">
    <property type="entry name" value="MPAB"/>
</dbReference>
<feature type="region of interest" description="Disordered" evidence="1">
    <location>
        <begin position="453"/>
        <end position="482"/>
    </location>
</feature>
<evidence type="ECO:0000256" key="1">
    <source>
        <dbReference type="SAM" id="MobiDB-lite"/>
    </source>
</evidence>
<reference evidence="3" key="1">
    <citation type="journal article" date="2023" name="Mol. Phylogenet. Evol.">
        <title>Genome-scale phylogeny and comparative genomics of the fungal order Sordariales.</title>
        <authorList>
            <person name="Hensen N."/>
            <person name="Bonometti L."/>
            <person name="Westerberg I."/>
            <person name="Brannstrom I.O."/>
            <person name="Guillou S."/>
            <person name="Cros-Aarteil S."/>
            <person name="Calhoun S."/>
            <person name="Haridas S."/>
            <person name="Kuo A."/>
            <person name="Mondo S."/>
            <person name="Pangilinan J."/>
            <person name="Riley R."/>
            <person name="LaButti K."/>
            <person name="Andreopoulos B."/>
            <person name="Lipzen A."/>
            <person name="Chen C."/>
            <person name="Yan M."/>
            <person name="Daum C."/>
            <person name="Ng V."/>
            <person name="Clum A."/>
            <person name="Steindorff A."/>
            <person name="Ohm R.A."/>
            <person name="Martin F."/>
            <person name="Silar P."/>
            <person name="Natvig D.O."/>
            <person name="Lalanne C."/>
            <person name="Gautier V."/>
            <person name="Ament-Velasquez S.L."/>
            <person name="Kruys A."/>
            <person name="Hutchinson M.I."/>
            <person name="Powell A.J."/>
            <person name="Barry K."/>
            <person name="Miller A.N."/>
            <person name="Grigoriev I.V."/>
            <person name="Debuchy R."/>
            <person name="Gladieux P."/>
            <person name="Hiltunen Thoren M."/>
            <person name="Johannesson H."/>
        </authorList>
    </citation>
    <scope>NUCLEOTIDE SEQUENCE</scope>
    <source>
        <strain evidence="3">FGSC 1904</strain>
    </source>
</reference>
<keyword evidence="2" id="KW-0472">Membrane</keyword>
<protein>
    <recommendedName>
        <fullName evidence="5">ER-bound oxygenase mpaB/mpaB'/Rubber oxygenase catalytic domain-containing protein</fullName>
    </recommendedName>
</protein>
<feature type="transmembrane region" description="Helical" evidence="2">
    <location>
        <begin position="37"/>
        <end position="57"/>
    </location>
</feature>
<feature type="region of interest" description="Disordered" evidence="1">
    <location>
        <begin position="410"/>
        <end position="432"/>
    </location>
</feature>
<feature type="compositionally biased region" description="Gly residues" evidence="1">
    <location>
        <begin position="453"/>
        <end position="475"/>
    </location>
</feature>
<organism evidence="3 4">
    <name type="scientific">Sordaria brevicollis</name>
    <dbReference type="NCBI Taxonomy" id="83679"/>
    <lineage>
        <taxon>Eukaryota</taxon>
        <taxon>Fungi</taxon>
        <taxon>Dikarya</taxon>
        <taxon>Ascomycota</taxon>
        <taxon>Pezizomycotina</taxon>
        <taxon>Sordariomycetes</taxon>
        <taxon>Sordariomycetidae</taxon>
        <taxon>Sordariales</taxon>
        <taxon>Sordariaceae</taxon>
        <taxon>Sordaria</taxon>
    </lineage>
</organism>
<dbReference type="Proteomes" id="UP001281003">
    <property type="component" value="Unassembled WGS sequence"/>
</dbReference>
<dbReference type="AlphaFoldDB" id="A0AAE0U6D3"/>